<dbReference type="STRING" id="23.BEL05_01075"/>
<dbReference type="OrthoDB" id="766410at2"/>
<evidence type="ECO:0000256" key="1">
    <source>
        <dbReference type="SAM" id="Coils"/>
    </source>
</evidence>
<dbReference type="SMART" id="SM00267">
    <property type="entry name" value="GGDEF"/>
    <property type="match status" value="1"/>
</dbReference>
<dbReference type="SUPFAM" id="SSF55785">
    <property type="entry name" value="PYP-like sensor domain (PAS domain)"/>
    <property type="match status" value="1"/>
</dbReference>
<gene>
    <name evidence="5" type="ORF">BEL05_01075</name>
</gene>
<dbReference type="InterPro" id="IPR000014">
    <property type="entry name" value="PAS"/>
</dbReference>
<dbReference type="Pfam" id="PF00990">
    <property type="entry name" value="GGDEF"/>
    <property type="match status" value="1"/>
</dbReference>
<accession>A0A1E5IUG9</accession>
<dbReference type="PROSITE" id="PS50113">
    <property type="entry name" value="PAC"/>
    <property type="match status" value="1"/>
</dbReference>
<dbReference type="RefSeq" id="WP_069671003.1">
    <property type="nucleotide sequence ID" value="NZ_MCBT01000024.1"/>
</dbReference>
<evidence type="ECO:0000313" key="5">
    <source>
        <dbReference type="EMBL" id="OEG74219.1"/>
    </source>
</evidence>
<dbReference type="SUPFAM" id="SSF55073">
    <property type="entry name" value="Nucleotide cyclase"/>
    <property type="match status" value="1"/>
</dbReference>
<feature type="domain" description="PAS" evidence="2">
    <location>
        <begin position="55"/>
        <end position="106"/>
    </location>
</feature>
<evidence type="ECO:0000259" key="3">
    <source>
        <dbReference type="PROSITE" id="PS50113"/>
    </source>
</evidence>
<dbReference type="PANTHER" id="PTHR44757:SF2">
    <property type="entry name" value="BIOFILM ARCHITECTURE MAINTENANCE PROTEIN MBAA"/>
    <property type="match status" value="1"/>
</dbReference>
<dbReference type="Pfam" id="PF08447">
    <property type="entry name" value="PAS_3"/>
    <property type="match status" value="1"/>
</dbReference>
<dbReference type="EMBL" id="MCBT01000024">
    <property type="protein sequence ID" value="OEG74219.1"/>
    <property type="molecule type" value="Genomic_DNA"/>
</dbReference>
<evidence type="ECO:0000259" key="4">
    <source>
        <dbReference type="PROSITE" id="PS50887"/>
    </source>
</evidence>
<dbReference type="AlphaFoldDB" id="A0A1E5IUG9"/>
<feature type="domain" description="GGDEF" evidence="4">
    <location>
        <begin position="191"/>
        <end position="322"/>
    </location>
</feature>
<dbReference type="PROSITE" id="PS50112">
    <property type="entry name" value="PAS"/>
    <property type="match status" value="1"/>
</dbReference>
<evidence type="ECO:0000259" key="2">
    <source>
        <dbReference type="PROSITE" id="PS50112"/>
    </source>
</evidence>
<dbReference type="NCBIfam" id="TIGR00254">
    <property type="entry name" value="GGDEF"/>
    <property type="match status" value="1"/>
</dbReference>
<dbReference type="NCBIfam" id="TIGR00229">
    <property type="entry name" value="sensory_box"/>
    <property type="match status" value="1"/>
</dbReference>
<dbReference type="Proteomes" id="UP000095230">
    <property type="component" value="Unassembled WGS sequence"/>
</dbReference>
<dbReference type="SMART" id="SM00086">
    <property type="entry name" value="PAC"/>
    <property type="match status" value="1"/>
</dbReference>
<comment type="caution">
    <text evidence="5">The sequence shown here is derived from an EMBL/GenBank/DDBJ whole genome shotgun (WGS) entry which is preliminary data.</text>
</comment>
<dbReference type="InterPro" id="IPR013655">
    <property type="entry name" value="PAS_fold_3"/>
</dbReference>
<protein>
    <submittedName>
        <fullName evidence="5">Diguanylate cyclase</fullName>
    </submittedName>
</protein>
<keyword evidence="1" id="KW-0175">Coiled coil</keyword>
<dbReference type="InterPro" id="IPR035965">
    <property type="entry name" value="PAS-like_dom_sf"/>
</dbReference>
<dbReference type="InterPro" id="IPR043128">
    <property type="entry name" value="Rev_trsase/Diguanyl_cyclase"/>
</dbReference>
<sequence>MPTDPSVTIAQLQAELAALKRENAKLELLNARAEEKLFAALDGNGLCLWEQHIPSGNLTIFNMKWGELLGFSREELAAHVDSWKQNLHPEDKAWVIKAFEDHVAGHSDYYQAVHRMIHKDGSVTWVSDRGRIVERDANGQPLRMMGTHIDITQEKRYELELSQLAMTDPLTNLMNRQAISQAFETHQASKHNGALFFIDLDGFKQLNDRYGHKVGDLLLIHVANTLKHCAGTDADIARLGGDEFVILHPSRDQAQIEAIAQSLLSTYQDSIAIDGNRLKIGLSIGIYCFDAAHNFTTCCERADIAMYQVKRSGKHGYCFWRPQQLSQCS</sequence>
<dbReference type="PROSITE" id="PS50887">
    <property type="entry name" value="GGDEF"/>
    <property type="match status" value="1"/>
</dbReference>
<evidence type="ECO:0000313" key="6">
    <source>
        <dbReference type="Proteomes" id="UP000095230"/>
    </source>
</evidence>
<dbReference type="InterPro" id="IPR001610">
    <property type="entry name" value="PAC"/>
</dbReference>
<dbReference type="PANTHER" id="PTHR44757">
    <property type="entry name" value="DIGUANYLATE CYCLASE DGCP"/>
    <property type="match status" value="1"/>
</dbReference>
<feature type="coiled-coil region" evidence="1">
    <location>
        <begin position="9"/>
        <end position="36"/>
    </location>
</feature>
<feature type="domain" description="PAC" evidence="3">
    <location>
        <begin position="110"/>
        <end position="163"/>
    </location>
</feature>
<dbReference type="Gene3D" id="3.30.70.270">
    <property type="match status" value="1"/>
</dbReference>
<dbReference type="CDD" id="cd00130">
    <property type="entry name" value="PAS"/>
    <property type="match status" value="1"/>
</dbReference>
<name>A0A1E5IUG9_SHECO</name>
<dbReference type="InterPro" id="IPR052155">
    <property type="entry name" value="Biofilm_reg_signaling"/>
</dbReference>
<dbReference type="CDD" id="cd01949">
    <property type="entry name" value="GGDEF"/>
    <property type="match status" value="1"/>
</dbReference>
<dbReference type="Gene3D" id="3.30.450.20">
    <property type="entry name" value="PAS domain"/>
    <property type="match status" value="1"/>
</dbReference>
<dbReference type="InterPro" id="IPR029787">
    <property type="entry name" value="Nucleotide_cyclase"/>
</dbReference>
<dbReference type="InterPro" id="IPR000160">
    <property type="entry name" value="GGDEF_dom"/>
</dbReference>
<dbReference type="InterPro" id="IPR000700">
    <property type="entry name" value="PAS-assoc_C"/>
</dbReference>
<proteinExistence type="predicted"/>
<organism evidence="5 6">
    <name type="scientific">Shewanella colwelliana</name>
    <name type="common">Alteromonas colwelliana</name>
    <dbReference type="NCBI Taxonomy" id="23"/>
    <lineage>
        <taxon>Bacteria</taxon>
        <taxon>Pseudomonadati</taxon>
        <taxon>Pseudomonadota</taxon>
        <taxon>Gammaproteobacteria</taxon>
        <taxon>Alteromonadales</taxon>
        <taxon>Shewanellaceae</taxon>
        <taxon>Shewanella</taxon>
    </lineage>
</organism>
<reference evidence="5 6" key="1">
    <citation type="submission" date="2016-07" db="EMBL/GenBank/DDBJ databases">
        <title>Whole-genome of two Shewanella species isolated from a digestive organ of sea cucumber Apostichopus japonicus Selenka 1867.</title>
        <authorList>
            <person name="Hong H.-H."/>
            <person name="Choi H."/>
            <person name="Cheon S."/>
            <person name="Oh J.-S."/>
            <person name="Lee H.-G."/>
            <person name="Park C."/>
        </authorList>
    </citation>
    <scope>NUCLEOTIDE SEQUENCE [LARGE SCALE GENOMIC DNA]</scope>
    <source>
        <strain evidence="5 6">CSB03KR</strain>
    </source>
</reference>